<feature type="region of interest" description="Disordered" evidence="4">
    <location>
        <begin position="864"/>
        <end position="972"/>
    </location>
</feature>
<dbReference type="InterPro" id="IPR014001">
    <property type="entry name" value="Helicase_ATP-bd"/>
</dbReference>
<dbReference type="Gene3D" id="1.20.120.850">
    <property type="entry name" value="SWI2/SNF2 ATPases, N-terminal domain"/>
    <property type="match status" value="1"/>
</dbReference>
<dbReference type="Pfam" id="PF00176">
    <property type="entry name" value="SNF2-rel_dom"/>
    <property type="match status" value="1"/>
</dbReference>
<keyword evidence="3" id="KW-0067">ATP-binding</keyword>
<dbReference type="InterPro" id="IPR000330">
    <property type="entry name" value="SNF2_N"/>
</dbReference>
<proteinExistence type="predicted"/>
<evidence type="ECO:0000259" key="6">
    <source>
        <dbReference type="PROSITE" id="PS51194"/>
    </source>
</evidence>
<protein>
    <recommendedName>
        <fullName evidence="9">DNA repair and recombination protein RAD54B</fullName>
    </recommendedName>
</protein>
<dbReference type="Pfam" id="PF00271">
    <property type="entry name" value="Helicase_C"/>
    <property type="match status" value="1"/>
</dbReference>
<feature type="compositionally biased region" description="Basic residues" evidence="4">
    <location>
        <begin position="877"/>
        <end position="886"/>
    </location>
</feature>
<dbReference type="EMBL" id="CP141881">
    <property type="protein sequence ID" value="WRT64040.1"/>
    <property type="molecule type" value="Genomic_DNA"/>
</dbReference>
<evidence type="ECO:0000313" key="8">
    <source>
        <dbReference type="Proteomes" id="UP001329825"/>
    </source>
</evidence>
<evidence type="ECO:0000256" key="2">
    <source>
        <dbReference type="ARBA" id="ARBA00022801"/>
    </source>
</evidence>
<dbReference type="SMART" id="SM00490">
    <property type="entry name" value="HELICc"/>
    <property type="match status" value="1"/>
</dbReference>
<evidence type="ECO:0000259" key="5">
    <source>
        <dbReference type="PROSITE" id="PS51192"/>
    </source>
</evidence>
<keyword evidence="8" id="KW-1185">Reference proteome</keyword>
<dbReference type="GeneID" id="87953098"/>
<dbReference type="Gene3D" id="3.40.50.10810">
    <property type="entry name" value="Tandem AAA-ATPase domain"/>
    <property type="match status" value="1"/>
</dbReference>
<dbReference type="PANTHER" id="PTHR45629">
    <property type="entry name" value="SNF2/RAD54 FAMILY MEMBER"/>
    <property type="match status" value="1"/>
</dbReference>
<dbReference type="PROSITE" id="PS51192">
    <property type="entry name" value="HELICASE_ATP_BIND_1"/>
    <property type="match status" value="1"/>
</dbReference>
<dbReference type="InterPro" id="IPR050496">
    <property type="entry name" value="SNF2_RAD54_helicase_repair"/>
</dbReference>
<accession>A0ABZ1CS72</accession>
<feature type="domain" description="Helicase ATP-binding" evidence="5">
    <location>
        <begin position="243"/>
        <end position="417"/>
    </location>
</feature>
<dbReference type="SUPFAM" id="SSF52540">
    <property type="entry name" value="P-loop containing nucleoside triphosphate hydrolases"/>
    <property type="match status" value="2"/>
</dbReference>
<evidence type="ECO:0000256" key="1">
    <source>
        <dbReference type="ARBA" id="ARBA00022741"/>
    </source>
</evidence>
<dbReference type="PANTHER" id="PTHR45629:SF7">
    <property type="entry name" value="DNA EXCISION REPAIR PROTEIN ERCC-6-RELATED"/>
    <property type="match status" value="1"/>
</dbReference>
<dbReference type="InterPro" id="IPR027417">
    <property type="entry name" value="P-loop_NTPase"/>
</dbReference>
<gene>
    <name evidence="7" type="ORF">IL334_000967</name>
</gene>
<dbReference type="RefSeq" id="XP_062788780.1">
    <property type="nucleotide sequence ID" value="XM_062932729.1"/>
</dbReference>
<evidence type="ECO:0000256" key="4">
    <source>
        <dbReference type="SAM" id="MobiDB-lite"/>
    </source>
</evidence>
<feature type="domain" description="Helicase C-terminal" evidence="6">
    <location>
        <begin position="574"/>
        <end position="736"/>
    </location>
</feature>
<dbReference type="InterPro" id="IPR049730">
    <property type="entry name" value="SNF2/RAD54-like_C"/>
</dbReference>
<dbReference type="InterPro" id="IPR001650">
    <property type="entry name" value="Helicase_C-like"/>
</dbReference>
<dbReference type="PROSITE" id="PS51194">
    <property type="entry name" value="HELICASE_CTER"/>
    <property type="match status" value="1"/>
</dbReference>
<dbReference type="SMART" id="SM00487">
    <property type="entry name" value="DEXDc"/>
    <property type="match status" value="1"/>
</dbReference>
<evidence type="ECO:0000256" key="3">
    <source>
        <dbReference type="ARBA" id="ARBA00022840"/>
    </source>
</evidence>
<evidence type="ECO:0000313" key="7">
    <source>
        <dbReference type="EMBL" id="WRT64040.1"/>
    </source>
</evidence>
<evidence type="ECO:0008006" key="9">
    <source>
        <dbReference type="Google" id="ProtNLM"/>
    </source>
</evidence>
<organism evidence="7 8">
    <name type="scientific">Kwoniella shivajii</name>
    <dbReference type="NCBI Taxonomy" id="564305"/>
    <lineage>
        <taxon>Eukaryota</taxon>
        <taxon>Fungi</taxon>
        <taxon>Dikarya</taxon>
        <taxon>Basidiomycota</taxon>
        <taxon>Agaricomycotina</taxon>
        <taxon>Tremellomycetes</taxon>
        <taxon>Tremellales</taxon>
        <taxon>Cryptococcaceae</taxon>
        <taxon>Kwoniella</taxon>
    </lineage>
</organism>
<keyword evidence="2" id="KW-0378">Hydrolase</keyword>
<dbReference type="CDD" id="cd18004">
    <property type="entry name" value="DEXHc_RAD54"/>
    <property type="match status" value="1"/>
</dbReference>
<name>A0ABZ1CS72_9TREE</name>
<dbReference type="CDD" id="cd18793">
    <property type="entry name" value="SF2_C_SNF"/>
    <property type="match status" value="1"/>
</dbReference>
<sequence>MLTPGPTETWDGDAFIKVEGNKITMIDEEGAYKGVTGKGERILGPDQELRIGGLEALIDREVSEQEFKAGTTILNRPRASSSTAGPTSYRAATFAKPFKAPTQTHAPRPVAGYIPGRTASGGSTPAPEGIPLSFKPETPISRPIPAKSFYGPSSTIKKTEPKEKIVIGEKSRKERLEWGGALFNPNADGAVVMPRPPDKLMAAVRKKNPDIEVVDVVIDPIIGSLLRKHQKEGVQFMYSCVMGYTAAEAEGCILADDMGLGKTLQSIALIHTLLYQSPFYRQKSVIEKVLVVCPVTLVQNWRKEFRKWTSSKTDKRINVMVADGTNYQISNFVSNKNMQVLIIGYERLRKEIRHLAACQPKIGLVICDEGQRLKSKDNKTTKMFDLLSTNRRIILSGTPIQNELSEYWSMVDFTCPGLLGSYKAFNKNYEKPITAGRAIGANPKVVELGLERSEELTKLSKEFVLRRDTGVMENFLPPKHEYVLFIAPSLLQLSVLARLLNPSIVGGLLRGFGAQSLAMIDMMRKISNSPMLLRKKDDDGIAADAIGTALSEAKSAIPLDVNINDVNTSGKMLFLDKMLHSIYQDTTEKVVVVSNWTSTLSLIQDMCKIKKYPFLRLDGSTPQKQRQDLVDSFNRDTKRHDSFVFLLSAKAGGVGLNLIGASRLFLFDSDWNPSTDLQAMARIHRDGQKRPVSIYRLLTTNAIDEKIYQRQITKMGLSDQMMDHGDTVRESKDSFSQDELKDIFTLNLKTDGCGTHDLLSCDCNNINKAIETGSEETSTVAGDEDNGEEETTGFVNAADYDPKPTAKMVRKAAQEQQQKLQALKKWNHYDAYDHNSFTNVKDTLLYNMLYGVWDINEDALPGSALIDGDDLGDKRDLKRKKRKVTRSKNGIDGDDENENDVPDKILDSASEDEEGNEVGNKSAGPGSGSDESEDDSIIVPTKRKSTMKDKSKKNTRSARDPSQEYDDILGSNKVKRHNLKEIAEKGDTGRVMYIFEKISKAKLGEIKA</sequence>
<dbReference type="Proteomes" id="UP001329825">
    <property type="component" value="Chromosome 1"/>
</dbReference>
<reference evidence="7 8" key="1">
    <citation type="submission" date="2024-01" db="EMBL/GenBank/DDBJ databases">
        <title>Comparative genomics of Cryptococcus and Kwoniella reveals pathogenesis evolution and contrasting modes of karyotype evolution via chromosome fusion or intercentromeric recombination.</title>
        <authorList>
            <person name="Coelho M.A."/>
            <person name="David-Palma M."/>
            <person name="Shea T."/>
            <person name="Bowers K."/>
            <person name="McGinley-Smith S."/>
            <person name="Mohammad A.W."/>
            <person name="Gnirke A."/>
            <person name="Yurkov A.M."/>
            <person name="Nowrousian M."/>
            <person name="Sun S."/>
            <person name="Cuomo C.A."/>
            <person name="Heitman J."/>
        </authorList>
    </citation>
    <scope>NUCLEOTIDE SEQUENCE [LARGE SCALE GENOMIC DNA]</scope>
    <source>
        <strain evidence="7">CBS 11374</strain>
    </source>
</reference>
<dbReference type="InterPro" id="IPR038718">
    <property type="entry name" value="SNF2-like_sf"/>
</dbReference>
<keyword evidence="1" id="KW-0547">Nucleotide-binding</keyword>
<dbReference type="Gene3D" id="3.40.50.300">
    <property type="entry name" value="P-loop containing nucleotide triphosphate hydrolases"/>
    <property type="match status" value="1"/>
</dbReference>
<feature type="compositionally biased region" description="Basic residues" evidence="4">
    <location>
        <begin position="941"/>
        <end position="956"/>
    </location>
</feature>